<dbReference type="InterPro" id="IPR000873">
    <property type="entry name" value="AMP-dep_synth/lig_dom"/>
</dbReference>
<dbReference type="Pfam" id="PF00501">
    <property type="entry name" value="AMP-binding"/>
    <property type="match status" value="1"/>
</dbReference>
<dbReference type="InterPro" id="IPR053158">
    <property type="entry name" value="CapK_Type1_Caps_Biosynth"/>
</dbReference>
<evidence type="ECO:0000313" key="2">
    <source>
        <dbReference type="EMBL" id="NHO64688.1"/>
    </source>
</evidence>
<dbReference type="PANTHER" id="PTHR36932">
    <property type="entry name" value="CAPSULAR POLYSACCHARIDE BIOSYNTHESIS PROTEIN"/>
    <property type="match status" value="1"/>
</dbReference>
<comment type="caution">
    <text evidence="2">The sequence shown here is derived from an EMBL/GenBank/DDBJ whole genome shotgun (WGS) entry which is preliminary data.</text>
</comment>
<dbReference type="EMBL" id="JAAONZ010000002">
    <property type="protein sequence ID" value="NHO64688.1"/>
    <property type="molecule type" value="Genomic_DNA"/>
</dbReference>
<dbReference type="InterPro" id="IPR042099">
    <property type="entry name" value="ANL_N_sf"/>
</dbReference>
<accession>A0A9E5MLJ5</accession>
<dbReference type="AlphaFoldDB" id="A0A9E5MLJ5"/>
<dbReference type="Proteomes" id="UP000787472">
    <property type="component" value="Unassembled WGS sequence"/>
</dbReference>
<protein>
    <submittedName>
        <fullName evidence="2">Phenylacetate--CoA ligase family protein</fullName>
    </submittedName>
</protein>
<reference evidence="2" key="1">
    <citation type="submission" date="2020-03" db="EMBL/GenBank/DDBJ databases">
        <authorList>
            <person name="Guo F."/>
        </authorList>
    </citation>
    <scope>NUCLEOTIDE SEQUENCE</scope>
    <source>
        <strain evidence="2">JCM 30134</strain>
    </source>
</reference>
<keyword evidence="2" id="KW-0436">Ligase</keyword>
<dbReference type="GO" id="GO:0016874">
    <property type="term" value="F:ligase activity"/>
    <property type="evidence" value="ECO:0007669"/>
    <property type="project" value="UniProtKB-KW"/>
</dbReference>
<organism evidence="2 3">
    <name type="scientific">Pseudomaricurvus hydrocarbonicus</name>
    <dbReference type="NCBI Taxonomy" id="1470433"/>
    <lineage>
        <taxon>Bacteria</taxon>
        <taxon>Pseudomonadati</taxon>
        <taxon>Pseudomonadota</taxon>
        <taxon>Gammaproteobacteria</taxon>
        <taxon>Cellvibrionales</taxon>
        <taxon>Cellvibrionaceae</taxon>
        <taxon>Pseudomaricurvus</taxon>
    </lineage>
</organism>
<dbReference type="Gene3D" id="3.40.50.12780">
    <property type="entry name" value="N-terminal domain of ligase-like"/>
    <property type="match status" value="1"/>
</dbReference>
<gene>
    <name evidence="2" type="ORF">G8770_03905</name>
</gene>
<sequence length="448" mass="50576">MSLYTDLISRAIFPLHERVKGHRSVKWRQELESSQWLKREAIEAIQLINLRRFLVEAGECVPYYRNLFQTLSFSPAELTSTADLSTLPLLDKTLIRENTESLRSEKATTLKRFNTGGSTGQPLIFYLGQDRISHDVAAKWRATRWWDVDIGDSEVVIWGSPIELGTQDHLRVWRDRLFRSELIPAADLTESRLAEIVEEICQRKPKMVFGYPSVISMLADHAMNKGCALNTLGVKVVFVTSECLYEHQRQLIESAFGCQVANGYGSRDAGFLAHQCPQGSLHLSAEDIVVEIVDEHGKCLPEGQAGEIVVTHTATGEFPFIRYRTGDMGCISNEPCPCGRGLPVLKDVLGRANDFLVSSDGKKFHGSSFTYVMRDIDGLESFKIIQESRQLVNVKLMTDRRYQADSENRISRAFKQRLGDGVQVSFDYCQSIPPEKSGKYRYVVSHAD</sequence>
<evidence type="ECO:0000259" key="1">
    <source>
        <dbReference type="Pfam" id="PF00501"/>
    </source>
</evidence>
<evidence type="ECO:0000313" key="3">
    <source>
        <dbReference type="Proteomes" id="UP000787472"/>
    </source>
</evidence>
<dbReference type="PANTHER" id="PTHR36932:SF1">
    <property type="entry name" value="CAPSULAR POLYSACCHARIDE BIOSYNTHESIS PROTEIN"/>
    <property type="match status" value="1"/>
</dbReference>
<proteinExistence type="predicted"/>
<dbReference type="RefSeq" id="WP_167181953.1">
    <property type="nucleotide sequence ID" value="NZ_JAAONZ010000002.1"/>
</dbReference>
<feature type="domain" description="AMP-dependent synthetase/ligase" evidence="1">
    <location>
        <begin position="115"/>
        <end position="311"/>
    </location>
</feature>
<keyword evidence="3" id="KW-1185">Reference proteome</keyword>
<name>A0A9E5MLJ5_9GAMM</name>
<dbReference type="SUPFAM" id="SSF56801">
    <property type="entry name" value="Acetyl-CoA synthetase-like"/>
    <property type="match status" value="1"/>
</dbReference>